<feature type="non-terminal residue" evidence="1">
    <location>
        <position position="89"/>
    </location>
</feature>
<organism evidence="1 2">
    <name type="scientific">Cetraspora pellucida</name>
    <dbReference type="NCBI Taxonomy" id="1433469"/>
    <lineage>
        <taxon>Eukaryota</taxon>
        <taxon>Fungi</taxon>
        <taxon>Fungi incertae sedis</taxon>
        <taxon>Mucoromycota</taxon>
        <taxon>Glomeromycotina</taxon>
        <taxon>Glomeromycetes</taxon>
        <taxon>Diversisporales</taxon>
        <taxon>Gigasporaceae</taxon>
        <taxon>Cetraspora</taxon>
    </lineage>
</organism>
<name>A0ACA9Q3H3_9GLOM</name>
<gene>
    <name evidence="1" type="ORF">SPELUC_LOCUS13399</name>
</gene>
<evidence type="ECO:0000313" key="1">
    <source>
        <dbReference type="EMBL" id="CAG8735150.1"/>
    </source>
</evidence>
<accession>A0ACA9Q3H3</accession>
<sequence length="89" mass="10253">MKLQKSVANEGIKVAAIVTDSYLSYAVARKELQVKNPQITYLLCFTHQTNLCIDKIFKELNIFKTIALEATHIAVYFKNKQHAYFTEKL</sequence>
<reference evidence="1" key="1">
    <citation type="submission" date="2021-06" db="EMBL/GenBank/DDBJ databases">
        <authorList>
            <person name="Kallberg Y."/>
            <person name="Tangrot J."/>
            <person name="Rosling A."/>
        </authorList>
    </citation>
    <scope>NUCLEOTIDE SEQUENCE</scope>
    <source>
        <strain evidence="1">28 12/20/2015</strain>
    </source>
</reference>
<comment type="caution">
    <text evidence="1">The sequence shown here is derived from an EMBL/GenBank/DDBJ whole genome shotgun (WGS) entry which is preliminary data.</text>
</comment>
<protein>
    <submittedName>
        <fullName evidence="1">2783_t:CDS:1</fullName>
    </submittedName>
</protein>
<dbReference type="EMBL" id="CAJVPW010035188">
    <property type="protein sequence ID" value="CAG8735150.1"/>
    <property type="molecule type" value="Genomic_DNA"/>
</dbReference>
<proteinExistence type="predicted"/>
<dbReference type="Proteomes" id="UP000789366">
    <property type="component" value="Unassembled WGS sequence"/>
</dbReference>
<keyword evidence="2" id="KW-1185">Reference proteome</keyword>
<evidence type="ECO:0000313" key="2">
    <source>
        <dbReference type="Proteomes" id="UP000789366"/>
    </source>
</evidence>